<reference evidence="2" key="1">
    <citation type="submission" date="2022-09" db="EMBL/GenBank/DDBJ databases">
        <title>Intensive care unit water sources are persistently colonized with multi-drug resistant bacteria and are the site of extensive horizontal gene transfer of antibiotic resistance genes.</title>
        <authorList>
            <person name="Diorio-Toth L."/>
        </authorList>
    </citation>
    <scope>NUCLEOTIDE SEQUENCE</scope>
    <source>
        <strain evidence="2">GD04005</strain>
    </source>
</reference>
<keyword evidence="1" id="KW-1133">Transmembrane helix</keyword>
<keyword evidence="1" id="KW-0472">Membrane</keyword>
<organism evidence="2 3">
    <name type="scientific">Acinetobacter courvalinii</name>
    <dbReference type="NCBI Taxonomy" id="280147"/>
    <lineage>
        <taxon>Bacteria</taxon>
        <taxon>Pseudomonadati</taxon>
        <taxon>Pseudomonadota</taxon>
        <taxon>Gammaproteobacteria</taxon>
        <taxon>Moraxellales</taxon>
        <taxon>Moraxellaceae</taxon>
        <taxon>Acinetobacter</taxon>
    </lineage>
</organism>
<dbReference type="AlphaFoldDB" id="A0AA42I5L7"/>
<dbReference type="RefSeq" id="WP_279694606.1">
    <property type="nucleotide sequence ID" value="NZ_JAOEEO010000001.1"/>
</dbReference>
<protein>
    <submittedName>
        <fullName evidence="2">Uncharacterized protein</fullName>
    </submittedName>
</protein>
<evidence type="ECO:0000256" key="1">
    <source>
        <dbReference type="SAM" id="Phobius"/>
    </source>
</evidence>
<name>A0AA42I5L7_9GAMM</name>
<accession>A0AA42I5L7</accession>
<evidence type="ECO:0000313" key="3">
    <source>
        <dbReference type="Proteomes" id="UP001159329"/>
    </source>
</evidence>
<evidence type="ECO:0000313" key="2">
    <source>
        <dbReference type="EMBL" id="MDH0562983.1"/>
    </source>
</evidence>
<comment type="caution">
    <text evidence="2">The sequence shown here is derived from an EMBL/GenBank/DDBJ whole genome shotgun (WGS) entry which is preliminary data.</text>
</comment>
<feature type="transmembrane region" description="Helical" evidence="1">
    <location>
        <begin position="73"/>
        <end position="93"/>
    </location>
</feature>
<feature type="transmembrane region" description="Helical" evidence="1">
    <location>
        <begin position="113"/>
        <end position="133"/>
    </location>
</feature>
<gene>
    <name evidence="2" type="ORF">N7644_04715</name>
</gene>
<keyword evidence="1" id="KW-0812">Transmembrane</keyword>
<dbReference type="EMBL" id="JAOEEO010000001">
    <property type="protein sequence ID" value="MDH0562983.1"/>
    <property type="molecule type" value="Genomic_DNA"/>
</dbReference>
<dbReference type="Proteomes" id="UP001159329">
    <property type="component" value="Unassembled WGS sequence"/>
</dbReference>
<proteinExistence type="predicted"/>
<sequence length="144" mass="16591">MKYKTKTILYALLLAPIPLLVFMALLFILLNSEFKPYSLFMILVGHFLVYLAYCILTIPFSLLLSLGLNHYRCLNFFTICLSALLLAAPLFIVLEWSHTGQLPKQWGVLYDDIFAFFIALIPAVCYWLILINLKSNHSVNDLER</sequence>
<feature type="transmembrane region" description="Helical" evidence="1">
    <location>
        <begin position="42"/>
        <end position="66"/>
    </location>
</feature>
<feature type="transmembrane region" description="Helical" evidence="1">
    <location>
        <begin position="7"/>
        <end position="30"/>
    </location>
</feature>